<sequence>MSNSSPLALGREHAQESPRSDPASHPSESSVPRSADALLETAEDLASSFAIEASLRDRERVFPGGELRQLEQSGLLAARVPKRLAGPEHDFSVVARALVRISIADTSLGQLPENHFHLAENAFVLGNQRLQHELAQYLLQGGRLGNAFSEKKRATNDPRTELTTRATRSGEDYVITGRKYYATGALTAGIVPVTAESPEGSKLLAFVDRQTAGLTVTDDWNSFGQVGTHSGSVHLDRVRVPGYRVIAPWVEERRTSLVAILLHTAVNVGAAAANLSEARAVLRTEPRTWLGNGATEDPLVLRQLGDLYARVLAVETLYLSAAEALDRAIGSGLDDHYAEAERRVFAASGLSGETAVRAADEIFEFGGASSTDRSRNLSRFWRNARTHSLHFPTRIALLNAGRGYLLETAARTGRTGQTT</sequence>
<comment type="subcellular location">
    <subcellularLocation>
        <location evidence="1">Cytoplasm</location>
    </subcellularLocation>
</comment>
<evidence type="ECO:0000256" key="1">
    <source>
        <dbReference type="ARBA" id="ARBA00004496"/>
    </source>
</evidence>
<dbReference type="AlphaFoldDB" id="A0A939MQK0"/>
<dbReference type="Gene3D" id="1.10.540.10">
    <property type="entry name" value="Acyl-CoA dehydrogenase/oxidase, N-terminal domain"/>
    <property type="match status" value="1"/>
</dbReference>
<feature type="region of interest" description="Disordered" evidence="14">
    <location>
        <begin position="1"/>
        <end position="37"/>
    </location>
</feature>
<organism evidence="17 18">
    <name type="scientific">Leucobacter weissii</name>
    <dbReference type="NCBI Taxonomy" id="1983706"/>
    <lineage>
        <taxon>Bacteria</taxon>
        <taxon>Bacillati</taxon>
        <taxon>Actinomycetota</taxon>
        <taxon>Actinomycetes</taxon>
        <taxon>Micrococcales</taxon>
        <taxon>Microbacteriaceae</taxon>
        <taxon>Leucobacter</taxon>
    </lineage>
</organism>
<keyword evidence="2" id="KW-0285">Flavoprotein</keyword>
<comment type="similarity">
    <text evidence="8">Belongs to the DszC flavin monooxygenase family.</text>
</comment>
<gene>
    <name evidence="17" type="ORF">J4H92_14275</name>
</gene>
<dbReference type="InterPro" id="IPR046373">
    <property type="entry name" value="Acyl-CoA_Oxase/DH_mid-dom_sf"/>
</dbReference>
<evidence type="ECO:0000256" key="11">
    <source>
        <dbReference type="ARBA" id="ARBA00047859"/>
    </source>
</evidence>
<accession>A0A939MQK0</accession>
<dbReference type="GO" id="GO:0050660">
    <property type="term" value="F:flavin adenine dinucleotide binding"/>
    <property type="evidence" value="ECO:0007669"/>
    <property type="project" value="InterPro"/>
</dbReference>
<dbReference type="InterPro" id="IPR036250">
    <property type="entry name" value="AcylCo_DH-like_C"/>
</dbReference>
<dbReference type="GO" id="GO:0006552">
    <property type="term" value="P:L-leucine catabolic process"/>
    <property type="evidence" value="ECO:0007669"/>
    <property type="project" value="TreeGrafter"/>
</dbReference>
<dbReference type="InterPro" id="IPR037069">
    <property type="entry name" value="AcylCoA_DH/ox_N_sf"/>
</dbReference>
<dbReference type="EC" id="1.14.14.21" evidence="9"/>
<dbReference type="InterPro" id="IPR009100">
    <property type="entry name" value="AcylCoA_DH/oxidase_NM_dom_sf"/>
</dbReference>
<dbReference type="Gene3D" id="2.40.110.10">
    <property type="entry name" value="Butyryl-CoA Dehydrogenase, subunit A, domain 2"/>
    <property type="match status" value="1"/>
</dbReference>
<keyword evidence="6" id="KW-0503">Monooxygenase</keyword>
<dbReference type="Gene3D" id="1.20.140.10">
    <property type="entry name" value="Butyryl-CoA Dehydrogenase, subunit A, domain 3"/>
    <property type="match status" value="1"/>
</dbReference>
<dbReference type="EMBL" id="JAGDYM010000017">
    <property type="protein sequence ID" value="MBO1903107.1"/>
    <property type="molecule type" value="Genomic_DNA"/>
</dbReference>
<comment type="catalytic activity">
    <reaction evidence="12">
        <text>dibenzothiophene 5-oxide + FMNH2 + O2 = dibenzothiophene 5,5-dioxide + FMN + H2O + H(+)</text>
        <dbReference type="Rhea" id="RHEA:49080"/>
        <dbReference type="ChEBI" id="CHEBI:15377"/>
        <dbReference type="ChEBI" id="CHEBI:15378"/>
        <dbReference type="ChEBI" id="CHEBI:15379"/>
        <dbReference type="ChEBI" id="CHEBI:23683"/>
        <dbReference type="ChEBI" id="CHEBI:57618"/>
        <dbReference type="ChEBI" id="CHEBI:58210"/>
        <dbReference type="ChEBI" id="CHEBI:90356"/>
    </reaction>
</comment>
<evidence type="ECO:0000313" key="17">
    <source>
        <dbReference type="EMBL" id="MBO1903107.1"/>
    </source>
</evidence>
<dbReference type="Proteomes" id="UP000664382">
    <property type="component" value="Unassembled WGS sequence"/>
</dbReference>
<dbReference type="SUPFAM" id="SSF56645">
    <property type="entry name" value="Acyl-CoA dehydrogenase NM domain-like"/>
    <property type="match status" value="1"/>
</dbReference>
<dbReference type="GO" id="GO:0005737">
    <property type="term" value="C:cytoplasm"/>
    <property type="evidence" value="ECO:0007669"/>
    <property type="project" value="UniProtKB-SubCell"/>
</dbReference>
<feature type="compositionally biased region" description="Basic and acidic residues" evidence="14">
    <location>
        <begin position="10"/>
        <end position="19"/>
    </location>
</feature>
<evidence type="ECO:0000256" key="9">
    <source>
        <dbReference type="ARBA" id="ARBA00034328"/>
    </source>
</evidence>
<evidence type="ECO:0000259" key="15">
    <source>
        <dbReference type="Pfam" id="PF02770"/>
    </source>
</evidence>
<evidence type="ECO:0000256" key="13">
    <source>
        <dbReference type="ARBA" id="ARBA00049456"/>
    </source>
</evidence>
<keyword evidence="4" id="KW-0547">Nucleotide-binding</keyword>
<evidence type="ECO:0000313" key="18">
    <source>
        <dbReference type="Proteomes" id="UP000664382"/>
    </source>
</evidence>
<evidence type="ECO:0000256" key="4">
    <source>
        <dbReference type="ARBA" id="ARBA00022741"/>
    </source>
</evidence>
<name>A0A939MQK0_9MICO</name>
<dbReference type="SUPFAM" id="SSF47203">
    <property type="entry name" value="Acyl-CoA dehydrogenase C-terminal domain-like"/>
    <property type="match status" value="1"/>
</dbReference>
<dbReference type="PANTHER" id="PTHR43884">
    <property type="entry name" value="ACYL-COA DEHYDROGENASE"/>
    <property type="match status" value="1"/>
</dbReference>
<comment type="caution">
    <text evidence="17">The sequence shown here is derived from an EMBL/GenBank/DDBJ whole genome shotgun (WGS) entry which is preliminary data.</text>
</comment>
<dbReference type="RefSeq" id="WP_208098859.1">
    <property type="nucleotide sequence ID" value="NZ_JAGDYM010000017.1"/>
</dbReference>
<keyword evidence="18" id="KW-1185">Reference proteome</keyword>
<dbReference type="PANTHER" id="PTHR43884:SF12">
    <property type="entry name" value="ISOVALERYL-COA DEHYDROGENASE, MITOCHONDRIAL-RELATED"/>
    <property type="match status" value="1"/>
</dbReference>
<keyword evidence="3" id="KW-0288">FMN</keyword>
<evidence type="ECO:0000256" key="10">
    <source>
        <dbReference type="ARBA" id="ARBA00034345"/>
    </source>
</evidence>
<dbReference type="Pfam" id="PF08028">
    <property type="entry name" value="Acyl-CoA_dh_2"/>
    <property type="match status" value="1"/>
</dbReference>
<evidence type="ECO:0000256" key="14">
    <source>
        <dbReference type="SAM" id="MobiDB-lite"/>
    </source>
</evidence>
<evidence type="ECO:0000259" key="16">
    <source>
        <dbReference type="Pfam" id="PF08028"/>
    </source>
</evidence>
<feature type="domain" description="Acyl-CoA dehydrogenase C-terminal" evidence="16">
    <location>
        <begin position="262"/>
        <end position="391"/>
    </location>
</feature>
<evidence type="ECO:0000256" key="12">
    <source>
        <dbReference type="ARBA" id="ARBA00048445"/>
    </source>
</evidence>
<keyword evidence="5" id="KW-0560">Oxidoreductase</keyword>
<comment type="pathway">
    <text evidence="7">Sulfur metabolism; dibenzothiophene degradation.</text>
</comment>
<dbReference type="GO" id="GO:0008470">
    <property type="term" value="F:3-methylbutanoyl-CoA dehydrogenase activity"/>
    <property type="evidence" value="ECO:0007669"/>
    <property type="project" value="TreeGrafter"/>
</dbReference>
<evidence type="ECO:0000256" key="7">
    <source>
        <dbReference type="ARBA" id="ARBA00034307"/>
    </source>
</evidence>
<evidence type="ECO:0000256" key="2">
    <source>
        <dbReference type="ARBA" id="ARBA00022630"/>
    </source>
</evidence>
<protein>
    <recommendedName>
        <fullName evidence="10">Dibenzothiophene monooxygenase</fullName>
        <ecNumber evidence="9">1.14.14.21</ecNumber>
    </recommendedName>
</protein>
<evidence type="ECO:0000256" key="5">
    <source>
        <dbReference type="ARBA" id="ARBA00023002"/>
    </source>
</evidence>
<comment type="catalytic activity">
    <reaction evidence="13">
        <text>dibenzothiophene + 2 FMNH2 + 2 O2 = dibenzothiophene 5,5-dioxide + 2 FMN + 2 H2O + 2 H(+)</text>
        <dbReference type="Rhea" id="RHEA:49072"/>
        <dbReference type="ChEBI" id="CHEBI:15377"/>
        <dbReference type="ChEBI" id="CHEBI:15378"/>
        <dbReference type="ChEBI" id="CHEBI:15379"/>
        <dbReference type="ChEBI" id="CHEBI:23681"/>
        <dbReference type="ChEBI" id="CHEBI:57618"/>
        <dbReference type="ChEBI" id="CHEBI:58210"/>
        <dbReference type="ChEBI" id="CHEBI:90356"/>
        <dbReference type="EC" id="1.14.14.21"/>
    </reaction>
</comment>
<dbReference type="InterPro" id="IPR006091">
    <property type="entry name" value="Acyl-CoA_Oxase/DH_mid-dom"/>
</dbReference>
<dbReference type="InterPro" id="IPR013107">
    <property type="entry name" value="Acyl-CoA_DH_C"/>
</dbReference>
<feature type="domain" description="Acyl-CoA oxidase/dehydrogenase middle" evidence="15">
    <location>
        <begin position="147"/>
        <end position="238"/>
    </location>
</feature>
<dbReference type="Pfam" id="PF02770">
    <property type="entry name" value="Acyl-CoA_dh_M"/>
    <property type="match status" value="1"/>
</dbReference>
<dbReference type="GO" id="GO:0004497">
    <property type="term" value="F:monooxygenase activity"/>
    <property type="evidence" value="ECO:0007669"/>
    <property type="project" value="UniProtKB-KW"/>
</dbReference>
<proteinExistence type="inferred from homology"/>
<evidence type="ECO:0000256" key="6">
    <source>
        <dbReference type="ARBA" id="ARBA00023033"/>
    </source>
</evidence>
<evidence type="ECO:0000256" key="3">
    <source>
        <dbReference type="ARBA" id="ARBA00022643"/>
    </source>
</evidence>
<comment type="catalytic activity">
    <reaction evidence="11">
        <text>dibenzothiophene + FMNH2 + O2 = dibenzothiophene 5-oxide + FMN + H2O + H(+)</text>
        <dbReference type="Rhea" id="RHEA:49076"/>
        <dbReference type="ChEBI" id="CHEBI:15377"/>
        <dbReference type="ChEBI" id="CHEBI:15378"/>
        <dbReference type="ChEBI" id="CHEBI:15379"/>
        <dbReference type="ChEBI" id="CHEBI:23681"/>
        <dbReference type="ChEBI" id="CHEBI:23683"/>
        <dbReference type="ChEBI" id="CHEBI:57618"/>
        <dbReference type="ChEBI" id="CHEBI:58210"/>
    </reaction>
</comment>
<reference evidence="17" key="1">
    <citation type="submission" date="2021-03" db="EMBL/GenBank/DDBJ databases">
        <title>Leucobacter chromiisoli sp. nov., isolated from chromium-containing soil of chemical plant.</title>
        <authorList>
            <person name="Xu Z."/>
        </authorList>
    </citation>
    <scope>NUCLEOTIDE SEQUENCE</scope>
    <source>
        <strain evidence="17">S27</strain>
    </source>
</reference>
<evidence type="ECO:0000256" key="8">
    <source>
        <dbReference type="ARBA" id="ARBA00034317"/>
    </source>
</evidence>
<dbReference type="PIRSF" id="PIRSF016578">
    <property type="entry name" value="HsaA"/>
    <property type="match status" value="1"/>
</dbReference>